<dbReference type="GO" id="GO:0005886">
    <property type="term" value="C:plasma membrane"/>
    <property type="evidence" value="ECO:0007669"/>
    <property type="project" value="InterPro"/>
</dbReference>
<organism evidence="2 3">
    <name type="scientific">Siculibacillus lacustris</name>
    <dbReference type="NCBI Taxonomy" id="1549641"/>
    <lineage>
        <taxon>Bacteria</taxon>
        <taxon>Pseudomonadati</taxon>
        <taxon>Pseudomonadota</taxon>
        <taxon>Alphaproteobacteria</taxon>
        <taxon>Hyphomicrobiales</taxon>
        <taxon>Ancalomicrobiaceae</taxon>
        <taxon>Siculibacillus</taxon>
    </lineage>
</organism>
<dbReference type="Pfam" id="PF09604">
    <property type="entry name" value="Potass_KdpF"/>
    <property type="match status" value="1"/>
</dbReference>
<reference evidence="2 3" key="1">
    <citation type="submission" date="2019-02" db="EMBL/GenBank/DDBJ databases">
        <title>Siculibacillus lacustris gen. nov., sp. nov., a new rosette-forming bacterium isolated from a freshwater crater lake (Lake St. Ana, Romania).</title>
        <authorList>
            <person name="Felfoldi T."/>
            <person name="Marton Z."/>
            <person name="Szabo A."/>
            <person name="Mentes A."/>
            <person name="Boka K."/>
            <person name="Marialigeti K."/>
            <person name="Mathe I."/>
            <person name="Koncz M."/>
            <person name="Schumann P."/>
            <person name="Toth E."/>
        </authorList>
    </citation>
    <scope>NUCLEOTIDE SEQUENCE [LARGE SCALE GENOMIC DNA]</scope>
    <source>
        <strain evidence="2 3">SA-279</strain>
    </source>
</reference>
<protein>
    <submittedName>
        <fullName evidence="2">K(+)-transporting ATPase subunit F</fullName>
    </submittedName>
</protein>
<dbReference type="AlphaFoldDB" id="A0A4Q9VYV0"/>
<evidence type="ECO:0000313" key="3">
    <source>
        <dbReference type="Proteomes" id="UP000292781"/>
    </source>
</evidence>
<keyword evidence="1" id="KW-1133">Transmembrane helix</keyword>
<dbReference type="NCBIfam" id="TIGR02115">
    <property type="entry name" value="potass_kdpF"/>
    <property type="match status" value="1"/>
</dbReference>
<sequence>MLAPATGCEATIMTEPIVALVIAVALGVYLLHTLLRPEKY</sequence>
<comment type="caution">
    <text evidence="2">The sequence shown here is derived from an EMBL/GenBank/DDBJ whole genome shotgun (WGS) entry which is preliminary data.</text>
</comment>
<dbReference type="InterPro" id="IPR011726">
    <property type="entry name" value="KdpF"/>
</dbReference>
<dbReference type="RefSeq" id="WP_131305060.1">
    <property type="nucleotide sequence ID" value="NZ_SJFN01000001.1"/>
</dbReference>
<dbReference type="EMBL" id="SJFN01000001">
    <property type="protein sequence ID" value="TBW41364.1"/>
    <property type="molecule type" value="Genomic_DNA"/>
</dbReference>
<keyword evidence="1" id="KW-0472">Membrane</keyword>
<keyword evidence="3" id="KW-1185">Reference proteome</keyword>
<name>A0A4Q9VYV0_9HYPH</name>
<evidence type="ECO:0000313" key="2">
    <source>
        <dbReference type="EMBL" id="TBW41364.1"/>
    </source>
</evidence>
<evidence type="ECO:0000256" key="1">
    <source>
        <dbReference type="SAM" id="Phobius"/>
    </source>
</evidence>
<dbReference type="Proteomes" id="UP000292781">
    <property type="component" value="Unassembled WGS sequence"/>
</dbReference>
<gene>
    <name evidence="2" type="primary">kdpF</name>
    <name evidence="2" type="ORF">EYW49_01165</name>
</gene>
<dbReference type="GO" id="GO:0008556">
    <property type="term" value="F:P-type potassium transmembrane transporter activity"/>
    <property type="evidence" value="ECO:0007669"/>
    <property type="project" value="InterPro"/>
</dbReference>
<keyword evidence="1" id="KW-0812">Transmembrane</keyword>
<accession>A0A4Q9VYV0</accession>
<proteinExistence type="predicted"/>
<feature type="transmembrane region" description="Helical" evidence="1">
    <location>
        <begin position="17"/>
        <end position="35"/>
    </location>
</feature>